<feature type="domain" description="VTT" evidence="2">
    <location>
        <begin position="65"/>
        <end position="177"/>
    </location>
</feature>
<dbReference type="STRING" id="1618566.UR35_C0003G0047"/>
<protein>
    <submittedName>
        <fullName evidence="3">Putative membrane protein</fullName>
    </submittedName>
</protein>
<dbReference type="Pfam" id="PF09335">
    <property type="entry name" value="VTT_dom"/>
    <property type="match status" value="1"/>
</dbReference>
<keyword evidence="1" id="KW-0812">Transmembrane</keyword>
<sequence>MDKIKRWFAGNKDKIIKYFFILASIAISGTIIYFRNELARLSEFGYLGIFLINLVGSATIIIPTPSLVATFVGGSIYNPLLVGIFSGVGASIGEITGYLAGYGGSVAIKENKHYKRIEKWMNINGFVTILVLALVPNPIFDLSGIFAGVTHYSLKKFFAAVLIGKTIRFIGLAFLGSNFL</sequence>
<evidence type="ECO:0000259" key="2">
    <source>
        <dbReference type="Pfam" id="PF09335"/>
    </source>
</evidence>
<feature type="transmembrane region" description="Helical" evidence="1">
    <location>
        <begin position="120"/>
        <end position="137"/>
    </location>
</feature>
<keyword evidence="1" id="KW-0472">Membrane</keyword>
<comment type="caution">
    <text evidence="3">The sequence shown here is derived from an EMBL/GenBank/DDBJ whole genome shotgun (WGS) entry which is preliminary data.</text>
</comment>
<accession>A0A0G0C1U7</accession>
<proteinExistence type="predicted"/>
<keyword evidence="1" id="KW-1133">Transmembrane helix</keyword>
<dbReference type="PANTHER" id="PTHR42709:SF10">
    <property type="entry name" value="SNARE ASSOCIATED GOLGI PROTEIN"/>
    <property type="match status" value="1"/>
</dbReference>
<dbReference type="GO" id="GO:0005886">
    <property type="term" value="C:plasma membrane"/>
    <property type="evidence" value="ECO:0007669"/>
    <property type="project" value="TreeGrafter"/>
</dbReference>
<name>A0A0G0C1U7_9BACT</name>
<evidence type="ECO:0000313" key="4">
    <source>
        <dbReference type="Proteomes" id="UP000034778"/>
    </source>
</evidence>
<feature type="transmembrane region" description="Helical" evidence="1">
    <location>
        <begin position="46"/>
        <end position="68"/>
    </location>
</feature>
<dbReference type="InterPro" id="IPR051311">
    <property type="entry name" value="DedA_domain"/>
</dbReference>
<reference evidence="3 4" key="1">
    <citation type="journal article" date="2015" name="Nature">
        <title>rRNA introns, odd ribosomes, and small enigmatic genomes across a large radiation of phyla.</title>
        <authorList>
            <person name="Brown C.T."/>
            <person name="Hug L.A."/>
            <person name="Thomas B.C."/>
            <person name="Sharon I."/>
            <person name="Castelle C.J."/>
            <person name="Singh A."/>
            <person name="Wilkins M.J."/>
            <person name="Williams K.H."/>
            <person name="Banfield J.F."/>
        </authorList>
    </citation>
    <scope>NUCLEOTIDE SEQUENCE [LARGE SCALE GENOMIC DNA]</scope>
</reference>
<evidence type="ECO:0000313" key="3">
    <source>
        <dbReference type="EMBL" id="KKP45105.1"/>
    </source>
</evidence>
<organism evidence="3 4">
    <name type="scientific">Candidatus Woesebacteria bacterium GW2011_GWB1_33_22</name>
    <dbReference type="NCBI Taxonomy" id="1618566"/>
    <lineage>
        <taxon>Bacteria</taxon>
        <taxon>Candidatus Woeseibacteriota</taxon>
    </lineage>
</organism>
<feature type="transmembrane region" description="Helical" evidence="1">
    <location>
        <begin position="157"/>
        <end position="175"/>
    </location>
</feature>
<dbReference type="Proteomes" id="UP000034778">
    <property type="component" value="Unassembled WGS sequence"/>
</dbReference>
<feature type="transmembrane region" description="Helical" evidence="1">
    <location>
        <begin position="80"/>
        <end position="100"/>
    </location>
</feature>
<feature type="transmembrane region" description="Helical" evidence="1">
    <location>
        <begin position="15"/>
        <end position="34"/>
    </location>
</feature>
<dbReference type="PANTHER" id="PTHR42709">
    <property type="entry name" value="ALKALINE PHOSPHATASE LIKE PROTEIN"/>
    <property type="match status" value="1"/>
</dbReference>
<evidence type="ECO:0000256" key="1">
    <source>
        <dbReference type="SAM" id="Phobius"/>
    </source>
</evidence>
<dbReference type="EMBL" id="LBOW01000003">
    <property type="protein sequence ID" value="KKP45105.1"/>
    <property type="molecule type" value="Genomic_DNA"/>
</dbReference>
<gene>
    <name evidence="3" type="ORF">UR35_C0003G0047</name>
</gene>
<dbReference type="InterPro" id="IPR032816">
    <property type="entry name" value="VTT_dom"/>
</dbReference>
<dbReference type="AlphaFoldDB" id="A0A0G0C1U7"/>